<dbReference type="EMBL" id="AWWI01000050">
    <property type="protein sequence ID" value="PIL20934.1"/>
    <property type="molecule type" value="Genomic_DNA"/>
</dbReference>
<gene>
    <name evidence="1" type="ORF">P775_07150</name>
</gene>
<name>A0A2G8RH81_9RHOB</name>
<accession>A0A2G8RH81</accession>
<evidence type="ECO:0000313" key="2">
    <source>
        <dbReference type="Proteomes" id="UP000231259"/>
    </source>
</evidence>
<sequence>MHVRLSAGTEQIRRRTVQIARKGRLRHTRTTMTNRAVFQKQLAAFGDHLWRTKIIRYSVTTPTMDC</sequence>
<dbReference type="AlphaFoldDB" id="A0A2G8RH81"/>
<organism evidence="1 2">
    <name type="scientific">Puniceibacterium antarcticum</name>
    <dbReference type="NCBI Taxonomy" id="1206336"/>
    <lineage>
        <taxon>Bacteria</taxon>
        <taxon>Pseudomonadati</taxon>
        <taxon>Pseudomonadota</taxon>
        <taxon>Alphaproteobacteria</taxon>
        <taxon>Rhodobacterales</taxon>
        <taxon>Paracoccaceae</taxon>
        <taxon>Puniceibacterium</taxon>
    </lineage>
</organism>
<dbReference type="Proteomes" id="UP000231259">
    <property type="component" value="Unassembled WGS sequence"/>
</dbReference>
<proteinExistence type="predicted"/>
<keyword evidence="2" id="KW-1185">Reference proteome</keyword>
<reference evidence="1 2" key="1">
    <citation type="submission" date="2013-09" db="EMBL/GenBank/DDBJ databases">
        <title>Genome sequencing of Phaeobacter antarcticus sp. nov. SM1211.</title>
        <authorList>
            <person name="Zhang X.-Y."/>
            <person name="Liu C."/>
            <person name="Chen X.-L."/>
            <person name="Xie B.-B."/>
            <person name="Qin Q.-L."/>
            <person name="Rong J.-C."/>
            <person name="Zhang Y.-Z."/>
        </authorList>
    </citation>
    <scope>NUCLEOTIDE SEQUENCE [LARGE SCALE GENOMIC DNA]</scope>
    <source>
        <strain evidence="1 2">SM1211</strain>
    </source>
</reference>
<protein>
    <submittedName>
        <fullName evidence="1">Uncharacterized protein</fullName>
    </submittedName>
</protein>
<evidence type="ECO:0000313" key="1">
    <source>
        <dbReference type="EMBL" id="PIL20934.1"/>
    </source>
</evidence>
<comment type="caution">
    <text evidence="1">The sequence shown here is derived from an EMBL/GenBank/DDBJ whole genome shotgun (WGS) entry which is preliminary data.</text>
</comment>